<dbReference type="GO" id="GO:0046872">
    <property type="term" value="F:metal ion binding"/>
    <property type="evidence" value="ECO:0007669"/>
    <property type="project" value="UniProtKB-KW"/>
</dbReference>
<sequence length="233" mass="26612">MNASALDVFFFGIYPYLASVVFFLGCLIRYDREQYTWKAGSSQIMHDRKFRIASIMFHVGILAIFAGHFAGLVIPYELWTWLGISLPAKQLIAMGVGGFFGIICFIGLTMLVHRRLFNPRVRATTTLMDTLILLVIYAQLILGLLTIFVSTGHMDGEVMHDLMSWSRYLLTFRPVQAVEYIHDVHWIYKAHVNLGVTLFVLFPFSRLVHIWSVPVGYLGRNYQVVRSKISAAK</sequence>
<evidence type="ECO:0000256" key="8">
    <source>
        <dbReference type="ARBA" id="ARBA00022982"/>
    </source>
</evidence>
<evidence type="ECO:0000256" key="13">
    <source>
        <dbReference type="ARBA" id="ARBA00023136"/>
    </source>
</evidence>
<evidence type="ECO:0000256" key="10">
    <source>
        <dbReference type="ARBA" id="ARBA00023002"/>
    </source>
</evidence>
<evidence type="ECO:0000313" key="20">
    <source>
        <dbReference type="Proteomes" id="UP000297475"/>
    </source>
</evidence>
<feature type="transmembrane region" description="Helical" evidence="17">
    <location>
        <begin position="91"/>
        <end position="111"/>
    </location>
</feature>
<evidence type="ECO:0000256" key="12">
    <source>
        <dbReference type="ARBA" id="ARBA00023063"/>
    </source>
</evidence>
<feature type="transmembrane region" description="Helical" evidence="17">
    <location>
        <begin position="50"/>
        <end position="71"/>
    </location>
</feature>
<evidence type="ECO:0000256" key="7">
    <source>
        <dbReference type="ARBA" id="ARBA00022723"/>
    </source>
</evidence>
<keyword evidence="7" id="KW-0479">Metal-binding</keyword>
<reference evidence="19 20" key="1">
    <citation type="submission" date="2019-04" db="EMBL/GenBank/DDBJ databases">
        <title>Natronospirillum operosus gen. nov., sp. nov., a haloalkaliphilic satellite isolated from decaying biomass of laboratory culture of cyanobacterium Geitlerinema sp. and proposal of Natronospirillaceae fam. nov. and Saccharospirillaceae fam. nov.</title>
        <authorList>
            <person name="Kevbrin V."/>
            <person name="Boltyanskaya Y."/>
            <person name="Koziaeva V."/>
            <person name="Grouzdev D.S."/>
            <person name="Park M."/>
            <person name="Cho J."/>
        </authorList>
    </citation>
    <scope>NUCLEOTIDE SEQUENCE [LARGE SCALE GENOMIC DNA]</scope>
    <source>
        <strain evidence="19 20">G-116</strain>
    </source>
</reference>
<feature type="binding site" description="axial binding residue" evidence="16">
    <location>
        <position position="58"/>
    </location>
    <ligand>
        <name>heme b</name>
        <dbReference type="ChEBI" id="CHEBI:60344"/>
        <label>1</label>
    </ligand>
    <ligandPart>
        <name>Fe</name>
        <dbReference type="ChEBI" id="CHEBI:18248"/>
    </ligandPart>
</feature>
<keyword evidence="9 17" id="KW-1133">Transmembrane helix</keyword>
<keyword evidence="13 17" id="KW-0472">Membrane</keyword>
<keyword evidence="10 19" id="KW-0560">Oxidoreductase</keyword>
<keyword evidence="4" id="KW-1003">Cell membrane</keyword>
<evidence type="ECO:0000256" key="4">
    <source>
        <dbReference type="ARBA" id="ARBA00022475"/>
    </source>
</evidence>
<dbReference type="InterPro" id="IPR023234">
    <property type="entry name" value="NarG-like_domain"/>
</dbReference>
<feature type="transmembrane region" description="Helical" evidence="17">
    <location>
        <begin position="12"/>
        <end position="30"/>
    </location>
</feature>
<dbReference type="InterPro" id="IPR003816">
    <property type="entry name" value="Nitrate_red_gam"/>
</dbReference>
<protein>
    <recommendedName>
        <fullName evidence="2">nitrate reductase (quinone)</fullName>
        <ecNumber evidence="2">1.7.5.1</ecNumber>
    </recommendedName>
</protein>
<dbReference type="InterPro" id="IPR036197">
    <property type="entry name" value="NarG-like_sf"/>
</dbReference>
<comment type="subcellular location">
    <subcellularLocation>
        <location evidence="1">Cell membrane</location>
        <topology evidence="1">Multi-pass membrane protein</topology>
    </subcellularLocation>
</comment>
<keyword evidence="8" id="KW-0249">Electron transport</keyword>
<keyword evidence="3" id="KW-0813">Transport</keyword>
<keyword evidence="5 16" id="KW-0349">Heme</keyword>
<dbReference type="PANTHER" id="PTHR30598:SF3">
    <property type="entry name" value="RESPIRATORY NITRATE REDUCTASE 1 GAMMA CHAIN"/>
    <property type="match status" value="1"/>
</dbReference>
<dbReference type="GO" id="GO:0005886">
    <property type="term" value="C:plasma membrane"/>
    <property type="evidence" value="ECO:0007669"/>
    <property type="project" value="UniProtKB-SubCell"/>
</dbReference>
<accession>A0A4Z0WCY5</accession>
<evidence type="ECO:0000256" key="3">
    <source>
        <dbReference type="ARBA" id="ARBA00022448"/>
    </source>
</evidence>
<keyword evidence="6 17" id="KW-0812">Transmembrane</keyword>
<dbReference type="OrthoDB" id="9788113at2"/>
<dbReference type="GO" id="GO:0019645">
    <property type="term" value="P:anaerobic electron transport chain"/>
    <property type="evidence" value="ECO:0007669"/>
    <property type="project" value="UniProtKB-ARBA"/>
</dbReference>
<dbReference type="GO" id="GO:0160182">
    <property type="term" value="F:nitrate reductase (quinone) activity"/>
    <property type="evidence" value="ECO:0007669"/>
    <property type="project" value="UniProtKB-EC"/>
</dbReference>
<proteinExistence type="predicted"/>
<dbReference type="Gene3D" id="1.20.950.20">
    <property type="entry name" value="Transmembrane di-heme cytochromes, Chain C"/>
    <property type="match status" value="1"/>
</dbReference>
<comment type="subunit">
    <text evidence="15">Dimer of heterotrimers each composed of an alpha, a beta and a gamma chain. Alpha and beta are catalytic chains; gamma chains are involved in binding the enzyme complex to the cytoplasmic membrane.</text>
</comment>
<evidence type="ECO:0000313" key="19">
    <source>
        <dbReference type="EMBL" id="TGG92794.1"/>
    </source>
</evidence>
<dbReference type="PANTHER" id="PTHR30598">
    <property type="entry name" value="NITRATE REDUCTASE PRIVATE CHAPERONE, REDOX ENZYME MATURATION PROTEIN REMP FAMILY"/>
    <property type="match status" value="1"/>
</dbReference>
<dbReference type="SUPFAM" id="SSF103501">
    <property type="entry name" value="Respiratory nitrate reductase 1 gamma chain"/>
    <property type="match status" value="1"/>
</dbReference>
<feature type="binding site" description="axial binding residue" evidence="16">
    <location>
        <position position="191"/>
    </location>
    <ligand>
        <name>heme b</name>
        <dbReference type="ChEBI" id="CHEBI:60344"/>
        <label>1</label>
    </ligand>
    <ligandPart>
        <name>Fe</name>
        <dbReference type="ChEBI" id="CHEBI:18248"/>
    </ligandPart>
</feature>
<evidence type="ECO:0000256" key="11">
    <source>
        <dbReference type="ARBA" id="ARBA00023004"/>
    </source>
</evidence>
<evidence type="ECO:0000256" key="6">
    <source>
        <dbReference type="ARBA" id="ARBA00022692"/>
    </source>
</evidence>
<comment type="catalytic activity">
    <reaction evidence="14">
        <text>nitrate + a quinol = a quinone + nitrite + H2O</text>
        <dbReference type="Rhea" id="RHEA:56144"/>
        <dbReference type="ChEBI" id="CHEBI:15377"/>
        <dbReference type="ChEBI" id="CHEBI:16301"/>
        <dbReference type="ChEBI" id="CHEBI:17632"/>
        <dbReference type="ChEBI" id="CHEBI:24646"/>
        <dbReference type="ChEBI" id="CHEBI:132124"/>
        <dbReference type="EC" id="1.7.5.1"/>
    </reaction>
</comment>
<dbReference type="FunFam" id="1.20.950.20:FF:000001">
    <property type="entry name" value="Respiratory nitrate reductase subunit gamma"/>
    <property type="match status" value="1"/>
</dbReference>
<dbReference type="GO" id="GO:0020037">
    <property type="term" value="F:heme binding"/>
    <property type="evidence" value="ECO:0007669"/>
    <property type="project" value="TreeGrafter"/>
</dbReference>
<gene>
    <name evidence="19" type="primary">narI</name>
    <name evidence="19" type="ORF">E4656_11730</name>
</gene>
<dbReference type="EC" id="1.7.5.1" evidence="2"/>
<feature type="transmembrane region" description="Helical" evidence="17">
    <location>
        <begin position="131"/>
        <end position="154"/>
    </location>
</feature>
<dbReference type="Proteomes" id="UP000297475">
    <property type="component" value="Unassembled WGS sequence"/>
</dbReference>
<name>A0A4Z0WCY5_9GAMM</name>
<dbReference type="GO" id="GO:0009055">
    <property type="term" value="F:electron transfer activity"/>
    <property type="evidence" value="ECO:0007669"/>
    <property type="project" value="TreeGrafter"/>
</dbReference>
<dbReference type="EMBL" id="SRMF01000004">
    <property type="protein sequence ID" value="TGG92794.1"/>
    <property type="molecule type" value="Genomic_DNA"/>
</dbReference>
<feature type="domain" description="NarG-like" evidence="18">
    <location>
        <begin position="8"/>
        <end position="228"/>
    </location>
</feature>
<dbReference type="RefSeq" id="WP_135483466.1">
    <property type="nucleotide sequence ID" value="NZ_SRMF01000004.1"/>
</dbReference>
<evidence type="ECO:0000256" key="2">
    <source>
        <dbReference type="ARBA" id="ARBA00012500"/>
    </source>
</evidence>
<dbReference type="InterPro" id="IPR051936">
    <property type="entry name" value="Heme-iron_electron_transfer"/>
</dbReference>
<dbReference type="GO" id="GO:0009325">
    <property type="term" value="C:nitrate reductase complex"/>
    <property type="evidence" value="ECO:0007669"/>
    <property type="project" value="InterPro"/>
</dbReference>
<evidence type="ECO:0000256" key="1">
    <source>
        <dbReference type="ARBA" id="ARBA00004651"/>
    </source>
</evidence>
<dbReference type="GO" id="GO:0042128">
    <property type="term" value="P:nitrate assimilation"/>
    <property type="evidence" value="ECO:0007669"/>
    <property type="project" value="UniProtKB-KW"/>
</dbReference>
<organism evidence="19 20">
    <name type="scientific">Natronospirillum operosum</name>
    <dbReference type="NCBI Taxonomy" id="2759953"/>
    <lineage>
        <taxon>Bacteria</taxon>
        <taxon>Pseudomonadati</taxon>
        <taxon>Pseudomonadota</taxon>
        <taxon>Gammaproteobacteria</taxon>
        <taxon>Oceanospirillales</taxon>
        <taxon>Natronospirillaceae</taxon>
        <taxon>Natronospirillum</taxon>
    </lineage>
</organism>
<evidence type="ECO:0000256" key="16">
    <source>
        <dbReference type="PIRSR" id="PIRSR603816-1"/>
    </source>
</evidence>
<dbReference type="NCBIfam" id="TIGR00351">
    <property type="entry name" value="narI"/>
    <property type="match status" value="1"/>
</dbReference>
<evidence type="ECO:0000256" key="5">
    <source>
        <dbReference type="ARBA" id="ARBA00022617"/>
    </source>
</evidence>
<comment type="caution">
    <text evidence="19">The sequence shown here is derived from an EMBL/GenBank/DDBJ whole genome shotgun (WGS) entry which is preliminary data.</text>
</comment>
<feature type="transmembrane region" description="Helical" evidence="17">
    <location>
        <begin position="196"/>
        <end position="218"/>
    </location>
</feature>
<feature type="binding site" description="axial binding residue" evidence="16">
    <location>
        <position position="68"/>
    </location>
    <ligand>
        <name>heme b</name>
        <dbReference type="ChEBI" id="CHEBI:60344"/>
        <label>1</label>
    </ligand>
    <ligandPart>
        <name>Fe</name>
        <dbReference type="ChEBI" id="CHEBI:18248"/>
    </ligandPart>
</feature>
<evidence type="ECO:0000256" key="9">
    <source>
        <dbReference type="ARBA" id="ARBA00022989"/>
    </source>
</evidence>
<evidence type="ECO:0000256" key="15">
    <source>
        <dbReference type="ARBA" id="ARBA00063882"/>
    </source>
</evidence>
<dbReference type="AlphaFoldDB" id="A0A4Z0WCY5"/>
<evidence type="ECO:0000256" key="17">
    <source>
        <dbReference type="SAM" id="Phobius"/>
    </source>
</evidence>
<evidence type="ECO:0000256" key="14">
    <source>
        <dbReference type="ARBA" id="ARBA00048294"/>
    </source>
</evidence>
<keyword evidence="20" id="KW-1185">Reference proteome</keyword>
<evidence type="ECO:0000259" key="18">
    <source>
        <dbReference type="Pfam" id="PF02665"/>
    </source>
</evidence>
<keyword evidence="11 16" id="KW-0408">Iron</keyword>
<feature type="binding site" description="axial binding residue" evidence="16">
    <location>
        <position position="209"/>
    </location>
    <ligand>
        <name>heme b</name>
        <dbReference type="ChEBI" id="CHEBI:60344"/>
        <label>1</label>
    </ligand>
    <ligandPart>
        <name>Fe</name>
        <dbReference type="ChEBI" id="CHEBI:18248"/>
    </ligandPart>
</feature>
<keyword evidence="12" id="KW-0534">Nitrate assimilation</keyword>
<dbReference type="Pfam" id="PF02665">
    <property type="entry name" value="Nitrate_red_gam"/>
    <property type="match status" value="1"/>
</dbReference>